<organism evidence="1 2">
    <name type="scientific">Phyllobacterium zundukense</name>
    <dbReference type="NCBI Taxonomy" id="1867719"/>
    <lineage>
        <taxon>Bacteria</taxon>
        <taxon>Pseudomonadati</taxon>
        <taxon>Pseudomonadota</taxon>
        <taxon>Alphaproteobacteria</taxon>
        <taxon>Hyphomicrobiales</taxon>
        <taxon>Phyllobacteriaceae</taxon>
        <taxon>Phyllobacterium</taxon>
    </lineage>
</organism>
<dbReference type="EMBL" id="CP104970">
    <property type="protein sequence ID" value="UXN57746.1"/>
    <property type="molecule type" value="Genomic_DNA"/>
</dbReference>
<reference evidence="1" key="1">
    <citation type="submission" date="2022-09" db="EMBL/GenBank/DDBJ databases">
        <title>Interaction between co-microsymbionts with complementary sets of symbiotic genes in legume-rhizobium systems.</title>
        <authorList>
            <person name="Safronova V."/>
            <person name="Sazanova A."/>
            <person name="Afonin A."/>
            <person name="Chirak E."/>
        </authorList>
    </citation>
    <scope>NUCLEOTIDE SEQUENCE</scope>
    <source>
        <strain evidence="1">A18/3m</strain>
    </source>
</reference>
<proteinExistence type="predicted"/>
<sequence>MRCDEKAAAMGLIDNQGAVGIVATMDTKSAEADFVAEIIMDCGRRVVFLDTGTSGAREQNPAELLESNAAAVKKCVDEQAASGEITAVLGIAGGKGSGVFAHVASDLPYGFPKLLVSSARPALLGELAAKSDIILYPTIVDFFGINSFTSRVLGNAARAIANLHYEPTQGGRERKIVAITAFGVTTPAVNRCVELLKQSDIDSIVFPANGTGGKKMEALIQAGEFDGVIDLTTTELADELLGGTASAGPGRLTSAGRKGIPQFIAPGAVDMVNFGARQTVPKSFEHRNLYSHTPYTTLMRTTREENEQIGRLAGERLASASGPTIVAWPARGVSDYDRDGGVFFDTNADEGWLKGLRDVLPETVPIIELDAHINDPDFSETAVNWLLQQLREEKHQ</sequence>
<keyword evidence="1" id="KW-0614">Plasmid</keyword>
<accession>A0ACD4CVZ1</accession>
<name>A0ACD4CVZ1_9HYPH</name>
<geneLocation type="plasmid" evidence="1 2">
    <name>p_unnamed3</name>
</geneLocation>
<dbReference type="Proteomes" id="UP001061991">
    <property type="component" value="Plasmid p_unnamed3"/>
</dbReference>
<evidence type="ECO:0000313" key="2">
    <source>
        <dbReference type="Proteomes" id="UP001061991"/>
    </source>
</evidence>
<gene>
    <name evidence="1" type="ORF">N8E88_02750</name>
</gene>
<evidence type="ECO:0000313" key="1">
    <source>
        <dbReference type="EMBL" id="UXN57746.1"/>
    </source>
</evidence>
<keyword evidence="2" id="KW-1185">Reference proteome</keyword>
<protein>
    <submittedName>
        <fullName evidence="1">Tm-1-like ATP-binding domain-containing protein</fullName>
    </submittedName>
</protein>